<evidence type="ECO:0000256" key="5">
    <source>
        <dbReference type="RuleBase" id="RU003888"/>
    </source>
</evidence>
<proteinExistence type="inferred from homology"/>
<dbReference type="GO" id="GO:0019843">
    <property type="term" value="F:rRNA binding"/>
    <property type="evidence" value="ECO:0007669"/>
    <property type="project" value="UniProtKB-UniRule"/>
</dbReference>
<name>S0G2D8_9BACT</name>
<reference evidence="8 9" key="1">
    <citation type="journal article" date="2013" name="Genome Announc.">
        <title>Draft Genome Sequence of Desulfotignum phosphitoxidans DSM 13687 Strain FiPS-3.</title>
        <authorList>
            <person name="Poehlein A."/>
            <person name="Daniel R."/>
            <person name="Simeonova D.D."/>
        </authorList>
    </citation>
    <scope>NUCLEOTIDE SEQUENCE [LARGE SCALE GENOMIC DNA]</scope>
    <source>
        <strain evidence="8 9">DSM 13687</strain>
    </source>
</reference>
<dbReference type="RefSeq" id="WP_006963727.1">
    <property type="nucleotide sequence ID" value="NZ_APJX01000001.1"/>
</dbReference>
<dbReference type="OrthoDB" id="9810293at2"/>
<evidence type="ECO:0000313" key="8">
    <source>
        <dbReference type="EMBL" id="EMS81080.1"/>
    </source>
</evidence>
<dbReference type="GO" id="GO:0022625">
    <property type="term" value="C:cytosolic large ribosomal subunit"/>
    <property type="evidence" value="ECO:0007669"/>
    <property type="project" value="TreeGrafter"/>
</dbReference>
<dbReference type="PROSITE" id="PS00475">
    <property type="entry name" value="RIBOSOMAL_L15"/>
    <property type="match status" value="1"/>
</dbReference>
<accession>S0G2D8</accession>
<evidence type="ECO:0000313" key="9">
    <source>
        <dbReference type="Proteomes" id="UP000014216"/>
    </source>
</evidence>
<dbReference type="Gene3D" id="3.100.10.10">
    <property type="match status" value="1"/>
</dbReference>
<dbReference type="GO" id="GO:0006412">
    <property type="term" value="P:translation"/>
    <property type="evidence" value="ECO:0007669"/>
    <property type="project" value="UniProtKB-UniRule"/>
</dbReference>
<dbReference type="PANTHER" id="PTHR12934">
    <property type="entry name" value="50S RIBOSOMAL PROTEIN L15"/>
    <property type="match status" value="1"/>
</dbReference>
<dbReference type="Proteomes" id="UP000014216">
    <property type="component" value="Unassembled WGS sequence"/>
</dbReference>
<feature type="region of interest" description="Disordered" evidence="6">
    <location>
        <begin position="1"/>
        <end position="54"/>
    </location>
</feature>
<dbReference type="SUPFAM" id="SSF52080">
    <property type="entry name" value="Ribosomal proteins L15p and L18e"/>
    <property type="match status" value="1"/>
</dbReference>
<comment type="similarity">
    <text evidence="1 4 5">Belongs to the universal ribosomal protein uL15 family.</text>
</comment>
<dbReference type="InterPro" id="IPR030878">
    <property type="entry name" value="Ribosomal_uL15"/>
</dbReference>
<keyword evidence="4" id="KW-0699">rRNA-binding</keyword>
<evidence type="ECO:0000259" key="7">
    <source>
        <dbReference type="Pfam" id="PF00828"/>
    </source>
</evidence>
<organism evidence="8 9">
    <name type="scientific">Desulfotignum phosphitoxidans DSM 13687</name>
    <dbReference type="NCBI Taxonomy" id="1286635"/>
    <lineage>
        <taxon>Bacteria</taxon>
        <taxon>Pseudomonadati</taxon>
        <taxon>Thermodesulfobacteriota</taxon>
        <taxon>Desulfobacteria</taxon>
        <taxon>Desulfobacterales</taxon>
        <taxon>Desulfobacteraceae</taxon>
        <taxon>Desulfotignum</taxon>
    </lineage>
</organism>
<dbReference type="InterPro" id="IPR021131">
    <property type="entry name" value="Ribosomal_uL15/eL18"/>
</dbReference>
<dbReference type="AlphaFoldDB" id="S0G2D8"/>
<dbReference type="EMBL" id="APJX01000001">
    <property type="protein sequence ID" value="EMS81080.1"/>
    <property type="molecule type" value="Genomic_DNA"/>
</dbReference>
<dbReference type="InterPro" id="IPR036227">
    <property type="entry name" value="Ribosomal_uL15/eL18_sf"/>
</dbReference>
<keyword evidence="4" id="KW-0694">RNA-binding</keyword>
<protein>
    <recommendedName>
        <fullName evidence="4">Large ribosomal subunit protein uL15</fullName>
    </recommendedName>
</protein>
<evidence type="ECO:0000256" key="2">
    <source>
        <dbReference type="ARBA" id="ARBA00022980"/>
    </source>
</evidence>
<evidence type="ECO:0000256" key="1">
    <source>
        <dbReference type="ARBA" id="ARBA00007320"/>
    </source>
</evidence>
<keyword evidence="3 4" id="KW-0687">Ribonucleoprotein</keyword>
<evidence type="ECO:0000256" key="4">
    <source>
        <dbReference type="HAMAP-Rule" id="MF_01341"/>
    </source>
</evidence>
<evidence type="ECO:0000256" key="3">
    <source>
        <dbReference type="ARBA" id="ARBA00023274"/>
    </source>
</evidence>
<comment type="caution">
    <text evidence="8">The sequence shown here is derived from an EMBL/GenBank/DDBJ whole genome shotgun (WGS) entry which is preliminary data.</text>
</comment>
<keyword evidence="2 4" id="KW-0689">Ribosomal protein</keyword>
<comment type="function">
    <text evidence="4">Binds to the 23S rRNA.</text>
</comment>
<dbReference type="NCBIfam" id="TIGR01071">
    <property type="entry name" value="rplO_bact"/>
    <property type="match status" value="1"/>
</dbReference>
<dbReference type="Pfam" id="PF00828">
    <property type="entry name" value="Ribosomal_L27A"/>
    <property type="match status" value="1"/>
</dbReference>
<gene>
    <name evidence="4 8" type="primary">rplO</name>
    <name evidence="8" type="ORF">Dpo_1c02110</name>
</gene>
<dbReference type="PATRIC" id="fig|1286635.3.peg.233"/>
<comment type="subunit">
    <text evidence="4">Part of the 50S ribosomal subunit.</text>
</comment>
<dbReference type="GO" id="GO:0003735">
    <property type="term" value="F:structural constituent of ribosome"/>
    <property type="evidence" value="ECO:0007669"/>
    <property type="project" value="InterPro"/>
</dbReference>
<dbReference type="PANTHER" id="PTHR12934:SF11">
    <property type="entry name" value="LARGE RIBOSOMAL SUBUNIT PROTEIN UL15M"/>
    <property type="match status" value="1"/>
</dbReference>
<dbReference type="InterPro" id="IPR005749">
    <property type="entry name" value="Ribosomal_uL15_bac-type"/>
</dbReference>
<dbReference type="HAMAP" id="MF_01341">
    <property type="entry name" value="Ribosomal_uL15"/>
    <property type="match status" value="1"/>
</dbReference>
<evidence type="ECO:0000256" key="6">
    <source>
        <dbReference type="SAM" id="MobiDB-lite"/>
    </source>
</evidence>
<keyword evidence="9" id="KW-1185">Reference proteome</keyword>
<sequence>MQLHDLAPAPGSRKNRKRVGRGPGSGMGKTSTRGHKGLKARSGGSVRPGFEGGQMPIYRRLPKRGFTNIFKTNNAVLNIKDLERFEEGVTIDPQILYQANLVKGRVDGIKILGSGDVTKKLVLKNLLVSKTARDKIEAAGGSVE</sequence>
<dbReference type="InterPro" id="IPR001196">
    <property type="entry name" value="Ribosomal_uL15_CS"/>
</dbReference>
<feature type="domain" description="Large ribosomal subunit protein uL15/eL18" evidence="7">
    <location>
        <begin position="77"/>
        <end position="144"/>
    </location>
</feature>